<dbReference type="InterPro" id="IPR011055">
    <property type="entry name" value="Dup_hybrid_motif"/>
</dbReference>
<evidence type="ECO:0000313" key="3">
    <source>
        <dbReference type="EMBL" id="MBB5869339.1"/>
    </source>
</evidence>
<dbReference type="CDD" id="cd12797">
    <property type="entry name" value="M23_peptidase"/>
    <property type="match status" value="1"/>
</dbReference>
<dbReference type="EC" id="3.4.24.-" evidence="3"/>
<dbReference type="RefSeq" id="WP_184835904.1">
    <property type="nucleotide sequence ID" value="NZ_JACHMN010000002.1"/>
</dbReference>
<dbReference type="Gene3D" id="2.70.70.10">
    <property type="entry name" value="Glucose Permease (Domain IIA)"/>
    <property type="match status" value="1"/>
</dbReference>
<evidence type="ECO:0000313" key="4">
    <source>
        <dbReference type="Proteomes" id="UP000587527"/>
    </source>
</evidence>
<dbReference type="SUPFAM" id="SSF51261">
    <property type="entry name" value="Duplicated hybrid motif"/>
    <property type="match status" value="1"/>
</dbReference>
<organism evidence="3 4">
    <name type="scientific">Allocatelliglobosispora scoriae</name>
    <dbReference type="NCBI Taxonomy" id="643052"/>
    <lineage>
        <taxon>Bacteria</taxon>
        <taxon>Bacillati</taxon>
        <taxon>Actinomycetota</taxon>
        <taxon>Actinomycetes</taxon>
        <taxon>Micromonosporales</taxon>
        <taxon>Micromonosporaceae</taxon>
        <taxon>Allocatelliglobosispora</taxon>
    </lineage>
</organism>
<gene>
    <name evidence="3" type="ORF">F4553_002718</name>
</gene>
<dbReference type="GO" id="GO:0008233">
    <property type="term" value="F:peptidase activity"/>
    <property type="evidence" value="ECO:0007669"/>
    <property type="project" value="UniProtKB-KW"/>
</dbReference>
<reference evidence="3 4" key="1">
    <citation type="submission" date="2020-08" db="EMBL/GenBank/DDBJ databases">
        <title>Sequencing the genomes of 1000 actinobacteria strains.</title>
        <authorList>
            <person name="Klenk H.-P."/>
        </authorList>
    </citation>
    <scope>NUCLEOTIDE SEQUENCE [LARGE SCALE GENOMIC DNA]</scope>
    <source>
        <strain evidence="3 4">DSM 45362</strain>
    </source>
</reference>
<feature type="domain" description="M23ase beta-sheet core" evidence="2">
    <location>
        <begin position="187"/>
        <end position="272"/>
    </location>
</feature>
<protein>
    <submittedName>
        <fullName evidence="3">LasA protease</fullName>
        <ecNumber evidence="3">3.4.24.-</ecNumber>
    </submittedName>
</protein>
<feature type="chain" id="PRO_5038744413" evidence="1">
    <location>
        <begin position="24"/>
        <end position="399"/>
    </location>
</feature>
<keyword evidence="3" id="KW-0645">Protease</keyword>
<feature type="signal peptide" evidence="1">
    <location>
        <begin position="1"/>
        <end position="23"/>
    </location>
</feature>
<dbReference type="GO" id="GO:0006508">
    <property type="term" value="P:proteolysis"/>
    <property type="evidence" value="ECO:0007669"/>
    <property type="project" value="UniProtKB-KW"/>
</dbReference>
<evidence type="ECO:0000259" key="2">
    <source>
        <dbReference type="Pfam" id="PF01551"/>
    </source>
</evidence>
<dbReference type="InterPro" id="IPR016047">
    <property type="entry name" value="M23ase_b-sheet_dom"/>
</dbReference>
<comment type="caution">
    <text evidence="3">The sequence shown here is derived from an EMBL/GenBank/DDBJ whole genome shotgun (WGS) entry which is preliminary data.</text>
</comment>
<accession>A0A841BQ79</accession>
<proteinExistence type="predicted"/>
<keyword evidence="3" id="KW-0378">Hydrolase</keyword>
<dbReference type="Proteomes" id="UP000587527">
    <property type="component" value="Unassembled WGS sequence"/>
</dbReference>
<dbReference type="Pfam" id="PF01551">
    <property type="entry name" value="Peptidase_M23"/>
    <property type="match status" value="1"/>
</dbReference>
<sequence length="399" mass="41595">MVSPRRRTACLLALVLGTGLTLTAPTAGVAAPAAAATSAVTTAVTSKLLQRAATLTDATLRAATAAETRVTVLRTAGTSWAFGTAVIVAPQKEGAYPLGWLFHARSVRGTWQIALEDEALFRELVTASPLTRGDERSLFATENALFAGGDYRTGMALPYAVGQSWRMSSGPHGWSTTENPWTALDLAGGDGIVRAARAGTAFRMCQGWIRVYHDRNYATDYYHLFNSLVSDADGVPAGQGLPLGNIGTDVTCGGQASGNHVHFALRQNGGYVAISQHNFGKWTIVAGSAAYGGTARHGSTAVGQGGSLYNYGPLDFNQGIVDGNGTLTLTKRTGPGSNFAAAGTVADGTTMTISCSKTGTTHTGRWGTTSLWNKFTDGTWLSDAYMWTGLSGPVGATCP</sequence>
<evidence type="ECO:0000256" key="1">
    <source>
        <dbReference type="SAM" id="SignalP"/>
    </source>
</evidence>
<name>A0A841BQ79_9ACTN</name>
<dbReference type="AlphaFoldDB" id="A0A841BQ79"/>
<dbReference type="EMBL" id="JACHMN010000002">
    <property type="protein sequence ID" value="MBB5869339.1"/>
    <property type="molecule type" value="Genomic_DNA"/>
</dbReference>
<keyword evidence="1" id="KW-0732">Signal</keyword>
<keyword evidence="4" id="KW-1185">Reference proteome</keyword>